<evidence type="ECO:0000313" key="4">
    <source>
        <dbReference type="Proteomes" id="UP000196125"/>
    </source>
</evidence>
<dbReference type="AlphaFoldDB" id="A0A1Y6IS23"/>
<dbReference type="Proteomes" id="UP001283366">
    <property type="component" value="Unassembled WGS sequence"/>
</dbReference>
<gene>
    <name evidence="2" type="ORF">SBX37_11015</name>
    <name evidence="3" type="ORF">VIM7927_01064</name>
</gene>
<reference evidence="2 5" key="2">
    <citation type="submission" date="2023-11" db="EMBL/GenBank/DDBJ databases">
        <title>Plant-associative lifestyle of Vibrio porteresiae and its evolutionary dynamics.</title>
        <authorList>
            <person name="Rameshkumar N."/>
            <person name="Kirti K."/>
        </authorList>
    </citation>
    <scope>NUCLEOTIDE SEQUENCE [LARGE SCALE GENOMIC DNA]</scope>
    <source>
        <strain evidence="2 5">MSSRF38</strain>
    </source>
</reference>
<feature type="domain" description="HTH cro/C1-type" evidence="1">
    <location>
        <begin position="12"/>
        <end position="84"/>
    </location>
</feature>
<keyword evidence="5" id="KW-1185">Reference proteome</keyword>
<dbReference type="EMBL" id="JAWRCO010000001">
    <property type="protein sequence ID" value="MDW6003379.1"/>
    <property type="molecule type" value="Genomic_DNA"/>
</dbReference>
<protein>
    <submittedName>
        <fullName evidence="2">Helix-turn-helix transcriptional regulator</fullName>
    </submittedName>
</protein>
<dbReference type="PANTHER" id="PTHR35010">
    <property type="entry name" value="BLL4672 PROTEIN-RELATED"/>
    <property type="match status" value="1"/>
</dbReference>
<dbReference type="Proteomes" id="UP000196125">
    <property type="component" value="Unassembled WGS sequence"/>
</dbReference>
<proteinExistence type="predicted"/>
<dbReference type="RefSeq" id="WP_087479830.1">
    <property type="nucleotide sequence ID" value="NZ_AP024883.1"/>
</dbReference>
<reference evidence="3 4" key="1">
    <citation type="submission" date="2017-05" db="EMBL/GenBank/DDBJ databases">
        <authorList>
            <person name="Song R."/>
            <person name="Chenine A.L."/>
            <person name="Ruprecht R.M."/>
        </authorList>
    </citation>
    <scope>NUCLEOTIDE SEQUENCE [LARGE SCALE GENOMIC DNA]</scope>
    <source>
        <strain evidence="3 4">CECT 7927</strain>
    </source>
</reference>
<dbReference type="PANTHER" id="PTHR35010:SF2">
    <property type="entry name" value="BLL4672 PROTEIN"/>
    <property type="match status" value="1"/>
</dbReference>
<sequence>MHQDNLKLLGNFLRAKRESIQPETIGLPKPLRSRTKGLRRDDVAYNSGISTIWYSKIERGQVTGISPQVLTAISNTLKLTKSEYEYICNLVSFQVKTTNDPCRTISDHTFHLLLQLNPFPALLMNDYLDIVSCNEAFNLMIGFSFDSLIPEEKNYLHLTITNPEWQKFLHINDEDKLKIQITRMAGFLRNALARRPDDIVLDQKIDSFIELSSTFEQAWLDNTVLQPEELSYVYEHAQLGSIMLDKQLWWNINGDSSSRLNIYHPQNDTDKERLKKVLQI</sequence>
<dbReference type="InterPro" id="IPR010982">
    <property type="entry name" value="Lambda_DNA-bd_dom_sf"/>
</dbReference>
<name>A0A1Y6IS23_9VIBR</name>
<dbReference type="SMART" id="SM00530">
    <property type="entry name" value="HTH_XRE"/>
    <property type="match status" value="1"/>
</dbReference>
<evidence type="ECO:0000313" key="5">
    <source>
        <dbReference type="Proteomes" id="UP001283366"/>
    </source>
</evidence>
<accession>A0A1Y6IS23</accession>
<evidence type="ECO:0000313" key="2">
    <source>
        <dbReference type="EMBL" id="MDW6003379.1"/>
    </source>
</evidence>
<dbReference type="InterPro" id="IPR041413">
    <property type="entry name" value="MLTR_LBD"/>
</dbReference>
<dbReference type="GO" id="GO:0003677">
    <property type="term" value="F:DNA binding"/>
    <property type="evidence" value="ECO:0007669"/>
    <property type="project" value="InterPro"/>
</dbReference>
<dbReference type="EMBL" id="FXXI01000001">
    <property type="protein sequence ID" value="SMR99831.1"/>
    <property type="molecule type" value="Genomic_DNA"/>
</dbReference>
<dbReference type="CDD" id="cd00093">
    <property type="entry name" value="HTH_XRE"/>
    <property type="match status" value="1"/>
</dbReference>
<dbReference type="Gene3D" id="3.30.450.180">
    <property type="match status" value="1"/>
</dbReference>
<dbReference type="InterPro" id="IPR001387">
    <property type="entry name" value="Cro/C1-type_HTH"/>
</dbReference>
<dbReference type="Pfam" id="PF17765">
    <property type="entry name" value="MLTR_LBD"/>
    <property type="match status" value="1"/>
</dbReference>
<dbReference type="OrthoDB" id="5346389at2"/>
<evidence type="ECO:0000313" key="3">
    <source>
        <dbReference type="EMBL" id="SMR99831.1"/>
    </source>
</evidence>
<dbReference type="SUPFAM" id="SSF47413">
    <property type="entry name" value="lambda repressor-like DNA-binding domains"/>
    <property type="match status" value="1"/>
</dbReference>
<dbReference type="Gene3D" id="1.10.260.40">
    <property type="entry name" value="lambda repressor-like DNA-binding domains"/>
    <property type="match status" value="1"/>
</dbReference>
<evidence type="ECO:0000259" key="1">
    <source>
        <dbReference type="SMART" id="SM00530"/>
    </source>
</evidence>
<organism evidence="3 4">
    <name type="scientific">Vibrio mangrovi</name>
    <dbReference type="NCBI Taxonomy" id="474394"/>
    <lineage>
        <taxon>Bacteria</taxon>
        <taxon>Pseudomonadati</taxon>
        <taxon>Pseudomonadota</taxon>
        <taxon>Gammaproteobacteria</taxon>
        <taxon>Vibrionales</taxon>
        <taxon>Vibrionaceae</taxon>
        <taxon>Vibrio</taxon>
    </lineage>
</organism>